<keyword evidence="2" id="KW-0677">Repeat</keyword>
<dbReference type="SUPFAM" id="SSF50978">
    <property type="entry name" value="WD40 repeat-like"/>
    <property type="match status" value="1"/>
</dbReference>
<feature type="compositionally biased region" description="Basic and acidic residues" evidence="3">
    <location>
        <begin position="25"/>
        <end position="47"/>
    </location>
</feature>
<dbReference type="InterPro" id="IPR036322">
    <property type="entry name" value="WD40_repeat_dom_sf"/>
</dbReference>
<dbReference type="PANTHER" id="PTHR13720:SF24">
    <property type="entry name" value="WD REPEAT-CONTAINING PROTEIN 90"/>
    <property type="match status" value="1"/>
</dbReference>
<evidence type="ECO:0000256" key="2">
    <source>
        <dbReference type="ARBA" id="ARBA00022737"/>
    </source>
</evidence>
<comment type="caution">
    <text evidence="4">The sequence shown here is derived from an EMBL/GenBank/DDBJ whole genome shotgun (WGS) entry which is preliminary data.</text>
</comment>
<evidence type="ECO:0000313" key="5">
    <source>
        <dbReference type="Proteomes" id="UP000699462"/>
    </source>
</evidence>
<dbReference type="Gene3D" id="2.130.10.10">
    <property type="entry name" value="YVTN repeat-like/Quinoprotein amine dehydrogenase"/>
    <property type="match status" value="1"/>
</dbReference>
<dbReference type="AlphaFoldDB" id="A0A8T0DPV8"/>
<name>A0A8T0DPV8_9TREM</name>
<reference evidence="4 5" key="1">
    <citation type="submission" date="2019-07" db="EMBL/GenBank/DDBJ databases">
        <title>Annotation for the trematode Paragonimus westermani.</title>
        <authorList>
            <person name="Choi Y.-J."/>
        </authorList>
    </citation>
    <scope>NUCLEOTIDE SEQUENCE [LARGE SCALE GENOMIC DNA]</scope>
    <source>
        <strain evidence="4">180907_Pwestermani</strain>
    </source>
</reference>
<keyword evidence="1" id="KW-0853">WD repeat</keyword>
<accession>A0A8T0DPV8</accession>
<organism evidence="4 5">
    <name type="scientific">Paragonimus westermani</name>
    <dbReference type="NCBI Taxonomy" id="34504"/>
    <lineage>
        <taxon>Eukaryota</taxon>
        <taxon>Metazoa</taxon>
        <taxon>Spiralia</taxon>
        <taxon>Lophotrochozoa</taxon>
        <taxon>Platyhelminthes</taxon>
        <taxon>Trematoda</taxon>
        <taxon>Digenea</taxon>
        <taxon>Plagiorchiida</taxon>
        <taxon>Troglotremata</taxon>
        <taxon>Troglotrematidae</taxon>
        <taxon>Paragonimus</taxon>
    </lineage>
</organism>
<proteinExistence type="predicted"/>
<keyword evidence="5" id="KW-1185">Reference proteome</keyword>
<dbReference type="InterPro" id="IPR050630">
    <property type="entry name" value="WD_repeat_EMAP"/>
</dbReference>
<dbReference type="EMBL" id="JTDF01001945">
    <property type="protein sequence ID" value="KAF8569336.1"/>
    <property type="molecule type" value="Genomic_DNA"/>
</dbReference>
<evidence type="ECO:0000256" key="3">
    <source>
        <dbReference type="SAM" id="MobiDB-lite"/>
    </source>
</evidence>
<dbReference type="OrthoDB" id="6252103at2759"/>
<dbReference type="Proteomes" id="UP000699462">
    <property type="component" value="Unassembled WGS sequence"/>
</dbReference>
<evidence type="ECO:0000256" key="1">
    <source>
        <dbReference type="ARBA" id="ARBA00022574"/>
    </source>
</evidence>
<evidence type="ECO:0000313" key="4">
    <source>
        <dbReference type="EMBL" id="KAF8569336.1"/>
    </source>
</evidence>
<dbReference type="PANTHER" id="PTHR13720">
    <property type="entry name" value="WD-40 REPEAT PROTEIN"/>
    <property type="match status" value="1"/>
</dbReference>
<dbReference type="InterPro" id="IPR015943">
    <property type="entry name" value="WD40/YVTN_repeat-like_dom_sf"/>
</dbReference>
<gene>
    <name evidence="4" type="ORF">P879_04405</name>
</gene>
<feature type="region of interest" description="Disordered" evidence="3">
    <location>
        <begin position="16"/>
        <end position="48"/>
    </location>
</feature>
<protein>
    <submittedName>
        <fullName evidence="4">Uncharacterized protein</fullName>
    </submittedName>
</protein>
<sequence length="346" mass="38630">MHVIFACSCPEVPPFSSPFLSTDTTQEKSTEKPSREIPCHEDSRSSTDESCETAFSSKATAKPYFPGAHFGSQFTPLRLDLIHISACPTSCAKILITSNGKACIFSCEAFVVVVDMDTKSQHHLVGHTDTVMGLCMDPDGTMLASCQSSSLVGVVHVWRMPLLEEQGCRKTEHPIGTGRTSRTRTLRGVCLSKMSEFLFAFGEDPNGNGLILLWDVRVRYGFKRDLTYGTAFHDKIYQLEYCATADRTLQNRPVSPRLMHSAIYDWLSESDEVRYITLLHVLAIRPTFVAIKDESQLCWVVEHDQKRATHLHTGAYSNTVGSVDWLLYQTDCTNTSNCLEGRRGRG</sequence>